<dbReference type="Gene3D" id="2.60.120.290">
    <property type="entry name" value="Spermadhesin, CUB domain"/>
    <property type="match status" value="1"/>
</dbReference>
<comment type="caution">
    <text evidence="3">Lacks conserved residue(s) required for the propagation of feature annotation.</text>
</comment>
<protein>
    <recommendedName>
        <fullName evidence="4">CUB domain-containing protein</fullName>
    </recommendedName>
</protein>
<keyword evidence="1" id="KW-0677">Repeat</keyword>
<feature type="domain" description="CUB" evidence="4">
    <location>
        <begin position="71"/>
        <end position="178"/>
    </location>
</feature>
<sequence>MSSIFKLEGSDDKTNWHTGGSVNNVATGSREWQTFDGFTATGKYVKLTITRTYSGYQPWLCEISFTGYPACGDHFDNDSGRIKYPVTGSNYPDNADCSWVIESSGASIELKFTSFTTESGEDFLYIRDGESSSSRQLGKYSGTNLPSSVRTTTNKAFIHFISDRSVTKTGFDLTWNDT</sequence>
<dbReference type="AlphaFoldDB" id="A0AAV2SL91"/>
<evidence type="ECO:0000256" key="1">
    <source>
        <dbReference type="ARBA" id="ARBA00022737"/>
    </source>
</evidence>
<evidence type="ECO:0000256" key="3">
    <source>
        <dbReference type="PROSITE-ProRule" id="PRU00059"/>
    </source>
</evidence>
<comment type="caution">
    <text evidence="5">The sequence shown here is derived from an EMBL/GenBank/DDBJ whole genome shotgun (WGS) entry which is preliminary data.</text>
</comment>
<reference evidence="5 6" key="1">
    <citation type="submission" date="2024-05" db="EMBL/GenBank/DDBJ databases">
        <authorList>
            <person name="Wallberg A."/>
        </authorList>
    </citation>
    <scope>NUCLEOTIDE SEQUENCE [LARGE SCALE GENOMIC DNA]</scope>
</reference>
<evidence type="ECO:0000256" key="2">
    <source>
        <dbReference type="ARBA" id="ARBA00023157"/>
    </source>
</evidence>
<evidence type="ECO:0000259" key="4">
    <source>
        <dbReference type="PROSITE" id="PS01180"/>
    </source>
</evidence>
<dbReference type="PROSITE" id="PS01180">
    <property type="entry name" value="CUB"/>
    <property type="match status" value="1"/>
</dbReference>
<evidence type="ECO:0000313" key="6">
    <source>
        <dbReference type="Proteomes" id="UP001497623"/>
    </source>
</evidence>
<organism evidence="5 6">
    <name type="scientific">Meganyctiphanes norvegica</name>
    <name type="common">Northern krill</name>
    <name type="synonym">Thysanopoda norvegica</name>
    <dbReference type="NCBI Taxonomy" id="48144"/>
    <lineage>
        <taxon>Eukaryota</taxon>
        <taxon>Metazoa</taxon>
        <taxon>Ecdysozoa</taxon>
        <taxon>Arthropoda</taxon>
        <taxon>Crustacea</taxon>
        <taxon>Multicrustacea</taxon>
        <taxon>Malacostraca</taxon>
        <taxon>Eumalacostraca</taxon>
        <taxon>Eucarida</taxon>
        <taxon>Euphausiacea</taxon>
        <taxon>Euphausiidae</taxon>
        <taxon>Meganyctiphanes</taxon>
    </lineage>
</organism>
<dbReference type="SUPFAM" id="SSF49854">
    <property type="entry name" value="Spermadhesin, CUB domain"/>
    <property type="match status" value="1"/>
</dbReference>
<dbReference type="Gene3D" id="2.60.120.260">
    <property type="entry name" value="Galactose-binding domain-like"/>
    <property type="match status" value="1"/>
</dbReference>
<accession>A0AAV2SL91</accession>
<keyword evidence="2" id="KW-1015">Disulfide bond</keyword>
<evidence type="ECO:0000313" key="5">
    <source>
        <dbReference type="EMBL" id="CAL4196770.1"/>
    </source>
</evidence>
<dbReference type="Proteomes" id="UP001497623">
    <property type="component" value="Unassembled WGS sequence"/>
</dbReference>
<feature type="non-terminal residue" evidence="5">
    <location>
        <position position="178"/>
    </location>
</feature>
<dbReference type="InterPro" id="IPR008979">
    <property type="entry name" value="Galactose-bd-like_sf"/>
</dbReference>
<dbReference type="EMBL" id="CAXKWB010073137">
    <property type="protein sequence ID" value="CAL4196770.1"/>
    <property type="molecule type" value="Genomic_DNA"/>
</dbReference>
<dbReference type="FunFam" id="2.60.120.290:FF:000005">
    <property type="entry name" value="Procollagen C-endopeptidase enhancer 1"/>
    <property type="match status" value="1"/>
</dbReference>
<dbReference type="InterPro" id="IPR000859">
    <property type="entry name" value="CUB_dom"/>
</dbReference>
<keyword evidence="6" id="KW-1185">Reference proteome</keyword>
<dbReference type="PANTHER" id="PTHR24251">
    <property type="entry name" value="OVOCHYMASE-RELATED"/>
    <property type="match status" value="1"/>
</dbReference>
<dbReference type="InterPro" id="IPR035914">
    <property type="entry name" value="Sperma_CUB_dom_sf"/>
</dbReference>
<dbReference type="CDD" id="cd00041">
    <property type="entry name" value="CUB"/>
    <property type="match status" value="1"/>
</dbReference>
<dbReference type="SMART" id="SM00042">
    <property type="entry name" value="CUB"/>
    <property type="match status" value="1"/>
</dbReference>
<dbReference type="SUPFAM" id="SSF49785">
    <property type="entry name" value="Galactose-binding domain-like"/>
    <property type="match status" value="1"/>
</dbReference>
<proteinExistence type="predicted"/>
<dbReference type="Pfam" id="PF00431">
    <property type="entry name" value="CUB"/>
    <property type="match status" value="1"/>
</dbReference>
<name>A0AAV2SL91_MEGNR</name>
<gene>
    <name evidence="5" type="ORF">MNOR_LOCUS37204</name>
</gene>